<organism evidence="2 3">
    <name type="scientific">Humicola insolens</name>
    <name type="common">Soft-rot fungus</name>
    <dbReference type="NCBI Taxonomy" id="85995"/>
    <lineage>
        <taxon>Eukaryota</taxon>
        <taxon>Fungi</taxon>
        <taxon>Dikarya</taxon>
        <taxon>Ascomycota</taxon>
        <taxon>Pezizomycotina</taxon>
        <taxon>Sordariomycetes</taxon>
        <taxon>Sordariomycetidae</taxon>
        <taxon>Sordariales</taxon>
        <taxon>Chaetomiaceae</taxon>
        <taxon>Mycothermus</taxon>
    </lineage>
</organism>
<keyword evidence="3" id="KW-1185">Reference proteome</keyword>
<evidence type="ECO:0000313" key="3">
    <source>
        <dbReference type="Proteomes" id="UP001583172"/>
    </source>
</evidence>
<comment type="caution">
    <text evidence="2">The sequence shown here is derived from an EMBL/GenBank/DDBJ whole genome shotgun (WGS) entry which is preliminary data.</text>
</comment>
<gene>
    <name evidence="2" type="ORF">VTJ49DRAFT_2653</name>
</gene>
<dbReference type="Proteomes" id="UP001583172">
    <property type="component" value="Unassembled WGS sequence"/>
</dbReference>
<proteinExistence type="predicted"/>
<protein>
    <submittedName>
        <fullName evidence="2">Uncharacterized protein</fullName>
    </submittedName>
</protein>
<accession>A0ABR3VAP7</accession>
<name>A0ABR3VAP7_HUMIN</name>
<feature type="region of interest" description="Disordered" evidence="1">
    <location>
        <begin position="1"/>
        <end position="27"/>
    </location>
</feature>
<sequence>MLRVTRLTPGQRALLQHSPPTTTTASTVANAPRARNVTFMTGKGSTRWPLAFSGPITRSSPGFFRRPPSMWSPSTISTVALGSILGGSWYIWEEGRNYKVGPEADRLEPRVLGASREGINLDYTKYDQWVEEHQQKKKKSH</sequence>
<dbReference type="EMBL" id="JAZGSY010000213">
    <property type="protein sequence ID" value="KAL1838456.1"/>
    <property type="molecule type" value="Genomic_DNA"/>
</dbReference>
<evidence type="ECO:0000256" key="1">
    <source>
        <dbReference type="SAM" id="MobiDB-lite"/>
    </source>
</evidence>
<evidence type="ECO:0000313" key="2">
    <source>
        <dbReference type="EMBL" id="KAL1838456.1"/>
    </source>
</evidence>
<reference evidence="2 3" key="1">
    <citation type="journal article" date="2024" name="Commun. Biol.">
        <title>Comparative genomic analysis of thermophilic fungi reveals convergent evolutionary adaptations and gene losses.</title>
        <authorList>
            <person name="Steindorff A.S."/>
            <person name="Aguilar-Pontes M.V."/>
            <person name="Robinson A.J."/>
            <person name="Andreopoulos B."/>
            <person name="LaButti K."/>
            <person name="Kuo A."/>
            <person name="Mondo S."/>
            <person name="Riley R."/>
            <person name="Otillar R."/>
            <person name="Haridas S."/>
            <person name="Lipzen A."/>
            <person name="Grimwood J."/>
            <person name="Schmutz J."/>
            <person name="Clum A."/>
            <person name="Reid I.D."/>
            <person name="Moisan M.C."/>
            <person name="Butler G."/>
            <person name="Nguyen T.T.M."/>
            <person name="Dewar K."/>
            <person name="Conant G."/>
            <person name="Drula E."/>
            <person name="Henrissat B."/>
            <person name="Hansel C."/>
            <person name="Singer S."/>
            <person name="Hutchinson M.I."/>
            <person name="de Vries R.P."/>
            <person name="Natvig D.O."/>
            <person name="Powell A.J."/>
            <person name="Tsang A."/>
            <person name="Grigoriev I.V."/>
        </authorList>
    </citation>
    <scope>NUCLEOTIDE SEQUENCE [LARGE SCALE GENOMIC DNA]</scope>
    <source>
        <strain evidence="2 3">CBS 620.91</strain>
    </source>
</reference>